<protein>
    <submittedName>
        <fullName evidence="3">Uncharacterized protein</fullName>
    </submittedName>
</protein>
<feature type="transmembrane region" description="Helical" evidence="2">
    <location>
        <begin position="6"/>
        <end position="24"/>
    </location>
</feature>
<feature type="region of interest" description="Disordered" evidence="1">
    <location>
        <begin position="63"/>
        <end position="92"/>
    </location>
</feature>
<proteinExistence type="predicted"/>
<reference evidence="3 4" key="1">
    <citation type="journal article" date="2013" name="ISME J.">
        <title>A metabolic model for members of the genus Tetrasphaera involved in enhanced biological phosphorus removal.</title>
        <authorList>
            <person name="Kristiansen R."/>
            <person name="Nguyen H.T.T."/>
            <person name="Saunders A.M."/>
            <person name="Nielsen J.L."/>
            <person name="Wimmer R."/>
            <person name="Le V.Q."/>
            <person name="McIlroy S.J."/>
            <person name="Petrovski S."/>
            <person name="Seviour R.J."/>
            <person name="Calteau A."/>
            <person name="Nielsen K.L."/>
            <person name="Nielsen P.H."/>
        </authorList>
    </citation>
    <scope>NUCLEOTIDE SEQUENCE [LARGE SCALE GENOMIC DNA]</scope>
    <source>
        <strain evidence="3 4">Ben110</strain>
    </source>
</reference>
<dbReference type="RefSeq" id="WP_048699366.1">
    <property type="nucleotide sequence ID" value="NZ_HG764815.1"/>
</dbReference>
<dbReference type="EMBL" id="CAJA01000243">
    <property type="protein sequence ID" value="CCH73724.1"/>
    <property type="molecule type" value="Genomic_DNA"/>
</dbReference>
<sequence>MLRVLLPLILCVLISIVVLALVAIPARRQGRDLLTARGEEVFVKVKAGTDAAATKTTGLVTSAAAKIRPTGGEEATPVSEAPHSSTESAPQR</sequence>
<keyword evidence="4" id="KW-1185">Reference proteome</keyword>
<evidence type="ECO:0000313" key="4">
    <source>
        <dbReference type="Proteomes" id="UP000035763"/>
    </source>
</evidence>
<evidence type="ECO:0000256" key="2">
    <source>
        <dbReference type="SAM" id="Phobius"/>
    </source>
</evidence>
<evidence type="ECO:0000313" key="3">
    <source>
        <dbReference type="EMBL" id="CCH73724.1"/>
    </source>
</evidence>
<dbReference type="Proteomes" id="UP000035763">
    <property type="component" value="Unassembled WGS sequence"/>
</dbReference>
<organism evidence="3 4">
    <name type="scientific">Nostocoides australiense Ben110</name>
    <dbReference type="NCBI Taxonomy" id="1193182"/>
    <lineage>
        <taxon>Bacteria</taxon>
        <taxon>Bacillati</taxon>
        <taxon>Actinomycetota</taxon>
        <taxon>Actinomycetes</taxon>
        <taxon>Micrococcales</taxon>
        <taxon>Intrasporangiaceae</taxon>
        <taxon>Nostocoides</taxon>
    </lineage>
</organism>
<feature type="compositionally biased region" description="Polar residues" evidence="1">
    <location>
        <begin position="82"/>
        <end position="92"/>
    </location>
</feature>
<gene>
    <name evidence="3" type="ORF">BN11_3170003</name>
</gene>
<keyword evidence="2" id="KW-0812">Transmembrane</keyword>
<dbReference type="AlphaFoldDB" id="W6K3R5"/>
<accession>W6K3R5</accession>
<comment type="caution">
    <text evidence="3">The sequence shown here is derived from an EMBL/GenBank/DDBJ whole genome shotgun (WGS) entry which is preliminary data.</text>
</comment>
<evidence type="ECO:0000256" key="1">
    <source>
        <dbReference type="SAM" id="MobiDB-lite"/>
    </source>
</evidence>
<keyword evidence="2" id="KW-0472">Membrane</keyword>
<keyword evidence="2" id="KW-1133">Transmembrane helix</keyword>
<name>W6K3R5_9MICO</name>